<name>A0AAV8Y727_9CUCU</name>
<reference evidence="1" key="1">
    <citation type="journal article" date="2023" name="Insect Mol. Biol.">
        <title>Genome sequencing provides insights into the evolution of gene families encoding plant cell wall-degrading enzymes in longhorned beetles.</title>
        <authorList>
            <person name="Shin N.R."/>
            <person name="Okamura Y."/>
            <person name="Kirsch R."/>
            <person name="Pauchet Y."/>
        </authorList>
    </citation>
    <scope>NUCLEOTIDE SEQUENCE</scope>
    <source>
        <strain evidence="1">RBIC_L_NR</strain>
    </source>
</reference>
<dbReference type="AlphaFoldDB" id="A0AAV8Y727"/>
<comment type="caution">
    <text evidence="1">The sequence shown here is derived from an EMBL/GenBank/DDBJ whole genome shotgun (WGS) entry which is preliminary data.</text>
</comment>
<proteinExistence type="predicted"/>
<gene>
    <name evidence="1" type="ORF">NQ314_008807</name>
</gene>
<keyword evidence="2" id="KW-1185">Reference proteome</keyword>
<evidence type="ECO:0000313" key="2">
    <source>
        <dbReference type="Proteomes" id="UP001162156"/>
    </source>
</evidence>
<protein>
    <submittedName>
        <fullName evidence="1">Uncharacterized protein</fullName>
    </submittedName>
</protein>
<sequence>MNNLLLKALLEEEEDDDCILLQLVTKKRKMEKDLYKRRNVEGYSHVLIENHVINDEETFRNFFRLNRRQFNFVLSCIGTKIKKLASRRVNKPISAEQKLYVTLR</sequence>
<organism evidence="1 2">
    <name type="scientific">Rhamnusium bicolor</name>
    <dbReference type="NCBI Taxonomy" id="1586634"/>
    <lineage>
        <taxon>Eukaryota</taxon>
        <taxon>Metazoa</taxon>
        <taxon>Ecdysozoa</taxon>
        <taxon>Arthropoda</taxon>
        <taxon>Hexapoda</taxon>
        <taxon>Insecta</taxon>
        <taxon>Pterygota</taxon>
        <taxon>Neoptera</taxon>
        <taxon>Endopterygota</taxon>
        <taxon>Coleoptera</taxon>
        <taxon>Polyphaga</taxon>
        <taxon>Cucujiformia</taxon>
        <taxon>Chrysomeloidea</taxon>
        <taxon>Cerambycidae</taxon>
        <taxon>Lepturinae</taxon>
        <taxon>Rhagiini</taxon>
        <taxon>Rhamnusium</taxon>
    </lineage>
</organism>
<accession>A0AAV8Y727</accession>
<dbReference type="EMBL" id="JANEYF010002427">
    <property type="protein sequence ID" value="KAJ8946635.1"/>
    <property type="molecule type" value="Genomic_DNA"/>
</dbReference>
<evidence type="ECO:0000313" key="1">
    <source>
        <dbReference type="EMBL" id="KAJ8946635.1"/>
    </source>
</evidence>
<dbReference type="Proteomes" id="UP001162156">
    <property type="component" value="Unassembled WGS sequence"/>
</dbReference>